<name>A0ABT2SU62_9FIRM</name>
<evidence type="ECO:0000313" key="2">
    <source>
        <dbReference type="EMBL" id="MCU6738370.1"/>
    </source>
</evidence>
<dbReference type="RefSeq" id="WP_147580171.1">
    <property type="nucleotide sequence ID" value="NZ_JAOQJR010000005.1"/>
</dbReference>
<evidence type="ECO:0000313" key="3">
    <source>
        <dbReference type="Proteomes" id="UP001208364"/>
    </source>
</evidence>
<dbReference type="InterPro" id="IPR013543">
    <property type="entry name" value="Ca/CaM-dep_prot_kinase-assoc"/>
</dbReference>
<protein>
    <recommendedName>
        <fullName evidence="1">Calcium/calmodulin-dependent protein kinase II association-domain domain-containing protein</fullName>
    </recommendedName>
</protein>
<dbReference type="Pfam" id="PF08332">
    <property type="entry name" value="CaMKII_AD"/>
    <property type="match status" value="1"/>
</dbReference>
<comment type="caution">
    <text evidence="2">The sequence shown here is derived from an EMBL/GenBank/DDBJ whole genome shotgun (WGS) entry which is preliminary data.</text>
</comment>
<dbReference type="Proteomes" id="UP001208364">
    <property type="component" value="Unassembled WGS sequence"/>
</dbReference>
<feature type="domain" description="Calcium/calmodulin-dependent protein kinase II association-domain" evidence="1">
    <location>
        <begin position="2"/>
        <end position="124"/>
    </location>
</feature>
<dbReference type="EMBL" id="JAOQJR010000005">
    <property type="protein sequence ID" value="MCU6738370.1"/>
    <property type="molecule type" value="Genomic_DNA"/>
</dbReference>
<proteinExistence type="predicted"/>
<dbReference type="Gene3D" id="3.10.450.50">
    <property type="match status" value="1"/>
</dbReference>
<keyword evidence="3" id="KW-1185">Reference proteome</keyword>
<accession>A0ABT2SU62</accession>
<sequence>MEEIKQLVYNYAKAIHTKNEKDFKALWSSKENTLISLTNRFDGIDSIYNDFLIGGIQRLYESIDLIVEGIEIHQIDDNKAIIIFKYHTECIRRDTKEPYGIQGLETQIVIKENNEWKLMHIHYSK</sequence>
<evidence type="ECO:0000259" key="1">
    <source>
        <dbReference type="Pfam" id="PF08332"/>
    </source>
</evidence>
<gene>
    <name evidence="2" type="ORF">OCV55_06715</name>
</gene>
<reference evidence="2 3" key="1">
    <citation type="journal article" date="2021" name="ISME Commun">
        <title>Automated analysis of genomic sequences facilitates high-throughput and comprehensive description of bacteria.</title>
        <authorList>
            <person name="Hitch T.C.A."/>
        </authorList>
    </citation>
    <scope>NUCLEOTIDE SEQUENCE [LARGE SCALE GENOMIC DNA]</scope>
    <source>
        <strain evidence="2 3">H4_15</strain>
    </source>
</reference>
<organism evidence="2 3">
    <name type="scientific">[Clostridium] ammoniilyticum</name>
    <dbReference type="NCBI Taxonomy" id="2981784"/>
    <lineage>
        <taxon>Bacteria</taxon>
        <taxon>Bacillati</taxon>
        <taxon>Bacillota</taxon>
        <taxon>Erysipelotrichia</taxon>
        <taxon>Erysipelotrichales</taxon>
        <taxon>Coprobacillaceae</taxon>
        <taxon>Faecalibacillus</taxon>
    </lineage>
</organism>
<dbReference type="SUPFAM" id="SSF54427">
    <property type="entry name" value="NTF2-like"/>
    <property type="match status" value="1"/>
</dbReference>
<dbReference type="InterPro" id="IPR032710">
    <property type="entry name" value="NTF2-like_dom_sf"/>
</dbReference>